<evidence type="ECO:0000256" key="7">
    <source>
        <dbReference type="ARBA" id="ARBA00023136"/>
    </source>
</evidence>
<feature type="domain" description="Prepilin type IV endopeptidase peptidase" evidence="11">
    <location>
        <begin position="104"/>
        <end position="217"/>
    </location>
</feature>
<dbReference type="Gene3D" id="1.20.120.1220">
    <property type="match status" value="1"/>
</dbReference>
<keyword evidence="6 10" id="KW-1133">Transmembrane helix</keyword>
<comment type="catalytic activity">
    <reaction evidence="9">
        <text>Typically cleaves a -Gly-|-Phe- bond to release an N-terminal, basic peptide of 5-8 residues from type IV prepilin, and then N-methylates the new N-terminal amino group, the methyl donor being S-adenosyl-L-methionine.</text>
        <dbReference type="EC" id="3.4.23.43"/>
    </reaction>
</comment>
<reference evidence="13" key="1">
    <citation type="journal article" date="2023" name="Int. J. Syst. Evol. Microbiol.">
        <title>&lt;i&gt;Holtiella tumoricola&lt;/i&gt; gen. nov. sp. nov., isolated from a human clinical sample.</title>
        <authorList>
            <person name="Allen-Vercoe E."/>
            <person name="Daigneault M.C."/>
            <person name="Vancuren S.J."/>
            <person name="Cochrane K."/>
            <person name="O'Neal L.L."/>
            <person name="Sankaranarayanan K."/>
            <person name="Lawson P.A."/>
        </authorList>
    </citation>
    <scope>NUCLEOTIDE SEQUENCE</scope>
    <source>
        <strain evidence="13">CC70A</strain>
    </source>
</reference>
<evidence type="ECO:0000256" key="9">
    <source>
        <dbReference type="RuleBase" id="RU003794"/>
    </source>
</evidence>
<evidence type="ECO:0000256" key="5">
    <source>
        <dbReference type="ARBA" id="ARBA00022692"/>
    </source>
</evidence>
<feature type="domain" description="Prepilin peptidase A24 N-terminal" evidence="12">
    <location>
        <begin position="12"/>
        <end position="94"/>
    </location>
</feature>
<feature type="transmembrane region" description="Helical" evidence="10">
    <location>
        <begin position="228"/>
        <end position="247"/>
    </location>
</feature>
<keyword evidence="7 10" id="KW-0472">Membrane</keyword>
<keyword evidence="14" id="KW-1185">Reference proteome</keyword>
<keyword evidence="3" id="KW-1003">Cell membrane</keyword>
<dbReference type="InterPro" id="IPR050882">
    <property type="entry name" value="Prepilin_peptidase/N-MTase"/>
</dbReference>
<feature type="transmembrane region" description="Helical" evidence="10">
    <location>
        <begin position="6"/>
        <end position="25"/>
    </location>
</feature>
<feature type="transmembrane region" description="Helical" evidence="10">
    <location>
        <begin position="91"/>
        <end position="116"/>
    </location>
</feature>
<dbReference type="PANTHER" id="PTHR30487:SF0">
    <property type="entry name" value="PREPILIN LEADER PEPTIDASE_N-METHYLTRANSFERASE-RELATED"/>
    <property type="match status" value="1"/>
</dbReference>
<name>A0AA42J2X0_9FIRM</name>
<comment type="caution">
    <text evidence="13">The sequence shown here is derived from an EMBL/GenBank/DDBJ whole genome shotgun (WGS) entry which is preliminary data.</text>
</comment>
<dbReference type="GO" id="GO:0006465">
    <property type="term" value="P:signal peptide processing"/>
    <property type="evidence" value="ECO:0007669"/>
    <property type="project" value="TreeGrafter"/>
</dbReference>
<evidence type="ECO:0000256" key="3">
    <source>
        <dbReference type="ARBA" id="ARBA00022475"/>
    </source>
</evidence>
<keyword evidence="9" id="KW-0489">Methyltransferase</keyword>
<comment type="subcellular location">
    <subcellularLocation>
        <location evidence="1">Cell inner membrane</location>
        <topology evidence="1">Multi-pass membrane protein</topology>
    </subcellularLocation>
    <subcellularLocation>
        <location evidence="9">Cell membrane</location>
        <topology evidence="9">Multi-pass membrane protein</topology>
    </subcellularLocation>
</comment>
<keyword evidence="9" id="KW-0645">Protease</keyword>
<keyword evidence="9" id="KW-0808">Transferase</keyword>
<comment type="function">
    <text evidence="9">Plays an essential role in type IV pili and type II pseudopili formation by proteolytically removing the leader sequence from substrate proteins and subsequently monomethylating the alpha-amino group of the newly exposed N-terminal phenylalanine.</text>
</comment>
<gene>
    <name evidence="13" type="ORF">PBV87_20160</name>
</gene>
<protein>
    <recommendedName>
        <fullName evidence="9">Prepilin leader peptidase/N-methyltransferase</fullName>
        <ecNumber evidence="9">2.1.1.-</ecNumber>
        <ecNumber evidence="9">3.4.23.43</ecNumber>
    </recommendedName>
</protein>
<keyword evidence="9" id="KW-0511">Multifunctional enzyme</keyword>
<dbReference type="GO" id="GO:0004190">
    <property type="term" value="F:aspartic-type endopeptidase activity"/>
    <property type="evidence" value="ECO:0007669"/>
    <property type="project" value="UniProtKB-EC"/>
</dbReference>
<organism evidence="13 14">
    <name type="scientific">Holtiella tumoricola</name>
    <dbReference type="NCBI Taxonomy" id="3018743"/>
    <lineage>
        <taxon>Bacteria</taxon>
        <taxon>Bacillati</taxon>
        <taxon>Bacillota</taxon>
        <taxon>Clostridia</taxon>
        <taxon>Lachnospirales</taxon>
        <taxon>Cellulosilyticaceae</taxon>
        <taxon>Holtiella</taxon>
    </lineage>
</organism>
<keyword evidence="9" id="KW-0378">Hydrolase</keyword>
<evidence type="ECO:0000256" key="2">
    <source>
        <dbReference type="ARBA" id="ARBA00005801"/>
    </source>
</evidence>
<keyword evidence="4" id="KW-0997">Cell inner membrane</keyword>
<evidence type="ECO:0000259" key="11">
    <source>
        <dbReference type="Pfam" id="PF01478"/>
    </source>
</evidence>
<dbReference type="Pfam" id="PF06750">
    <property type="entry name" value="A24_N_bact"/>
    <property type="match status" value="1"/>
</dbReference>
<dbReference type="EC" id="2.1.1.-" evidence="9"/>
<dbReference type="GO" id="GO:0032259">
    <property type="term" value="P:methylation"/>
    <property type="evidence" value="ECO:0007669"/>
    <property type="project" value="UniProtKB-KW"/>
</dbReference>
<dbReference type="PANTHER" id="PTHR30487">
    <property type="entry name" value="TYPE 4 PREPILIN-LIKE PROTEINS LEADER PEPTIDE-PROCESSING ENZYME"/>
    <property type="match status" value="1"/>
</dbReference>
<feature type="transmembrane region" description="Helical" evidence="10">
    <location>
        <begin position="156"/>
        <end position="177"/>
    </location>
</feature>
<dbReference type="InterPro" id="IPR000045">
    <property type="entry name" value="Prepilin_IV_endopep_pep"/>
</dbReference>
<accession>A0AA42J2X0</accession>
<evidence type="ECO:0000259" key="12">
    <source>
        <dbReference type="Pfam" id="PF06750"/>
    </source>
</evidence>
<dbReference type="InterPro" id="IPR010627">
    <property type="entry name" value="Prepilin_pept_A24_N"/>
</dbReference>
<evidence type="ECO:0000313" key="14">
    <source>
        <dbReference type="Proteomes" id="UP001169242"/>
    </source>
</evidence>
<sequence length="259" mass="28874">MEVVYWIFVFCFGLIIGSFLNVCIYRIPLGESINYPPSHCQHCQYRLGALDLVPVLSYLCLKGKCRYCGEKISPLYACIELLNGVGWVYSFYHFGFTIEAVLACIFISVVIVLTLIDWRHMILPTGVIICGSIMAILGKGALSFLHHDASIFIKSLAGGALGYGIVALVFYIAIWAMKKEGMGYGDVRYLGMIGLFTSPSLVFLTLLIGSIVGSIYGMILYMKHKESLEFPFGPFLSIGALVSLFYGEQLIEWYLGLWM</sequence>
<dbReference type="AlphaFoldDB" id="A0AA42J2X0"/>
<dbReference type="EC" id="3.4.23.43" evidence="9"/>
<dbReference type="EMBL" id="JAQIFT010000068">
    <property type="protein sequence ID" value="MDA3733790.1"/>
    <property type="molecule type" value="Genomic_DNA"/>
</dbReference>
<dbReference type="Pfam" id="PF01478">
    <property type="entry name" value="Peptidase_A24"/>
    <property type="match status" value="1"/>
</dbReference>
<keyword evidence="5 9" id="KW-0812">Transmembrane</keyword>
<proteinExistence type="inferred from homology"/>
<dbReference type="RefSeq" id="WP_271013501.1">
    <property type="nucleotide sequence ID" value="NZ_JAQIFT010000068.1"/>
</dbReference>
<evidence type="ECO:0000256" key="6">
    <source>
        <dbReference type="ARBA" id="ARBA00022989"/>
    </source>
</evidence>
<feature type="transmembrane region" description="Helical" evidence="10">
    <location>
        <begin position="189"/>
        <end position="216"/>
    </location>
</feature>
<dbReference type="GO" id="GO:0008168">
    <property type="term" value="F:methyltransferase activity"/>
    <property type="evidence" value="ECO:0007669"/>
    <property type="project" value="UniProtKB-KW"/>
</dbReference>
<evidence type="ECO:0000313" key="13">
    <source>
        <dbReference type="EMBL" id="MDA3733790.1"/>
    </source>
</evidence>
<evidence type="ECO:0000256" key="8">
    <source>
        <dbReference type="RuleBase" id="RU003793"/>
    </source>
</evidence>
<dbReference type="Proteomes" id="UP001169242">
    <property type="component" value="Unassembled WGS sequence"/>
</dbReference>
<dbReference type="GO" id="GO:0005886">
    <property type="term" value="C:plasma membrane"/>
    <property type="evidence" value="ECO:0007669"/>
    <property type="project" value="UniProtKB-SubCell"/>
</dbReference>
<evidence type="ECO:0000256" key="10">
    <source>
        <dbReference type="SAM" id="Phobius"/>
    </source>
</evidence>
<comment type="similarity">
    <text evidence="2 8">Belongs to the peptidase A24 family.</text>
</comment>
<dbReference type="InterPro" id="IPR014032">
    <property type="entry name" value="Peptidase_A24A_bac"/>
</dbReference>
<dbReference type="PRINTS" id="PR00864">
    <property type="entry name" value="PREPILNPTASE"/>
</dbReference>
<evidence type="ECO:0000256" key="4">
    <source>
        <dbReference type="ARBA" id="ARBA00022519"/>
    </source>
</evidence>
<feature type="transmembrane region" description="Helical" evidence="10">
    <location>
        <begin position="122"/>
        <end position="144"/>
    </location>
</feature>
<evidence type="ECO:0000256" key="1">
    <source>
        <dbReference type="ARBA" id="ARBA00004429"/>
    </source>
</evidence>